<name>A0A975BDK1_9BACT</name>
<protein>
    <submittedName>
        <fullName evidence="4">DUF2062</fullName>
    </submittedName>
</protein>
<feature type="transmembrane region" description="Helical" evidence="2">
    <location>
        <begin position="129"/>
        <end position="152"/>
    </location>
</feature>
<evidence type="ECO:0000313" key="4">
    <source>
        <dbReference type="EMBL" id="QTA83391.1"/>
    </source>
</evidence>
<keyword evidence="2" id="KW-0812">Transmembrane</keyword>
<evidence type="ECO:0000256" key="2">
    <source>
        <dbReference type="SAM" id="Phobius"/>
    </source>
</evidence>
<keyword evidence="2" id="KW-0472">Membrane</keyword>
<keyword evidence="5" id="KW-1185">Reference proteome</keyword>
<dbReference type="PANTHER" id="PTHR40547:SF1">
    <property type="entry name" value="SLL0298 PROTEIN"/>
    <property type="match status" value="1"/>
</dbReference>
<proteinExistence type="predicted"/>
<reference evidence="4" key="1">
    <citation type="journal article" date="2021" name="Microb. Physiol.">
        <title>Proteogenomic Insights into the Physiology of Marine, Sulfate-Reducing, Filamentous Desulfonema limicola and Desulfonema magnum.</title>
        <authorList>
            <person name="Schnaars V."/>
            <person name="Wohlbrand L."/>
            <person name="Scheve S."/>
            <person name="Hinrichs C."/>
            <person name="Reinhardt R."/>
            <person name="Rabus R."/>
        </authorList>
    </citation>
    <scope>NUCLEOTIDE SEQUENCE</scope>
    <source>
        <strain evidence="4">5ac10</strain>
    </source>
</reference>
<dbReference type="Proteomes" id="UP000663720">
    <property type="component" value="Chromosome"/>
</dbReference>
<dbReference type="KEGG" id="dli:dnl_57950"/>
<dbReference type="AlphaFoldDB" id="A0A975BDK1"/>
<dbReference type="RefSeq" id="WP_207689248.1">
    <property type="nucleotide sequence ID" value="NZ_CP061799.1"/>
</dbReference>
<dbReference type="PANTHER" id="PTHR40547">
    <property type="entry name" value="SLL0298 PROTEIN"/>
    <property type="match status" value="1"/>
</dbReference>
<dbReference type="InterPro" id="IPR018639">
    <property type="entry name" value="DUF2062"/>
</dbReference>
<sequence length="206" mass="23510">MTIQDKDTHKTLYPDKFLISLKKGYDRFLKIRGNPREIALGFALGLFIGMSPYMGLHMAIAVFFAAVFKWNKFAAATGVWISNPLTAPVLYSITYYTGSKFLAVEKEYHLPKELNLDMLINTLKNAPEIFWILTVGGIILGIPLAIAGYYLSFSAILKYRERIKTALAKEKRILTKTRNNLKSKLENKKRNKAKKKKVQNPEFNKS</sequence>
<feature type="transmembrane region" description="Helical" evidence="2">
    <location>
        <begin position="38"/>
        <end position="68"/>
    </location>
</feature>
<accession>A0A975BDK1</accession>
<dbReference type="Pfam" id="PF09835">
    <property type="entry name" value="DUF2062"/>
    <property type="match status" value="1"/>
</dbReference>
<gene>
    <name evidence="4" type="ORF">dnl_57950</name>
</gene>
<feature type="region of interest" description="Disordered" evidence="1">
    <location>
        <begin position="179"/>
        <end position="206"/>
    </location>
</feature>
<keyword evidence="2" id="KW-1133">Transmembrane helix</keyword>
<feature type="domain" description="DUF2062" evidence="3">
    <location>
        <begin position="21"/>
        <end position="162"/>
    </location>
</feature>
<dbReference type="EMBL" id="CP061799">
    <property type="protein sequence ID" value="QTA83391.1"/>
    <property type="molecule type" value="Genomic_DNA"/>
</dbReference>
<organism evidence="4 5">
    <name type="scientific">Desulfonema limicola</name>
    <dbReference type="NCBI Taxonomy" id="45656"/>
    <lineage>
        <taxon>Bacteria</taxon>
        <taxon>Pseudomonadati</taxon>
        <taxon>Thermodesulfobacteriota</taxon>
        <taxon>Desulfobacteria</taxon>
        <taxon>Desulfobacterales</taxon>
        <taxon>Desulfococcaceae</taxon>
        <taxon>Desulfonema</taxon>
    </lineage>
</organism>
<evidence type="ECO:0000313" key="5">
    <source>
        <dbReference type="Proteomes" id="UP000663720"/>
    </source>
</evidence>
<evidence type="ECO:0000259" key="3">
    <source>
        <dbReference type="Pfam" id="PF09835"/>
    </source>
</evidence>
<evidence type="ECO:0000256" key="1">
    <source>
        <dbReference type="SAM" id="MobiDB-lite"/>
    </source>
</evidence>
<feature type="compositionally biased region" description="Basic residues" evidence="1">
    <location>
        <begin position="189"/>
        <end position="198"/>
    </location>
</feature>